<dbReference type="AlphaFoldDB" id="A0AB38YDB3"/>
<keyword evidence="1" id="KW-0812">Transmembrane</keyword>
<accession>A0AB38YDB3</accession>
<evidence type="ECO:0000256" key="1">
    <source>
        <dbReference type="SAM" id="Phobius"/>
    </source>
</evidence>
<keyword evidence="1" id="KW-0472">Membrane</keyword>
<dbReference type="EMBL" id="CP101717">
    <property type="protein sequence ID" value="WLD57326.1"/>
    <property type="molecule type" value="Genomic_DNA"/>
</dbReference>
<evidence type="ECO:0000313" key="2">
    <source>
        <dbReference type="EMBL" id="WLD57326.1"/>
    </source>
</evidence>
<feature type="transmembrane region" description="Helical" evidence="1">
    <location>
        <begin position="116"/>
        <end position="134"/>
    </location>
</feature>
<reference evidence="2" key="1">
    <citation type="submission" date="2022-07" db="EMBL/GenBank/DDBJ databases">
        <title>Complete genome sequence of Salinispirillum sp. LH10-3-1 capable of multiple carbohydrate inversion isolated from a soda lake.</title>
        <authorList>
            <person name="Liu J."/>
            <person name="Zhai Y."/>
            <person name="Zhang H."/>
            <person name="Yang H."/>
            <person name="Qu J."/>
            <person name="Li J."/>
        </authorList>
    </citation>
    <scope>NUCLEOTIDE SEQUENCE</scope>
    <source>
        <strain evidence="2">LH 10-3-1</strain>
    </source>
</reference>
<gene>
    <name evidence="2" type="ORF">NFC81_11430</name>
</gene>
<dbReference type="RefSeq" id="WP_304994612.1">
    <property type="nucleotide sequence ID" value="NZ_CP101717.1"/>
</dbReference>
<protein>
    <submittedName>
        <fullName evidence="2">Uncharacterized protein</fullName>
    </submittedName>
</protein>
<proteinExistence type="predicted"/>
<feature type="transmembrane region" description="Helical" evidence="1">
    <location>
        <begin position="48"/>
        <end position="70"/>
    </location>
</feature>
<sequence length="153" mass="16215">MLLSFLLSVAVTAAIGAVIQTQFNLAALESLGVDIPWSLRLDSTLHDLLGFTPVFAILVLVGFLCAFPVAGALSSILTPLRAIIYALAGVAALYAAFMIINSLLPMPTLIAATRTLEGLAAMSASGALGGYLYARLTKRKQRGWDSDIGMRFR</sequence>
<feature type="transmembrane region" description="Helical" evidence="1">
    <location>
        <begin position="82"/>
        <end position="104"/>
    </location>
</feature>
<name>A0AB38YDB3_9GAMM</name>
<organism evidence="2">
    <name type="scientific">Salinispirillum sp. LH 10-3-1</name>
    <dbReference type="NCBI Taxonomy" id="2952525"/>
    <lineage>
        <taxon>Bacteria</taxon>
        <taxon>Pseudomonadati</taxon>
        <taxon>Pseudomonadota</taxon>
        <taxon>Gammaproteobacteria</taxon>
        <taxon>Oceanospirillales</taxon>
        <taxon>Saccharospirillaceae</taxon>
        <taxon>Salinispirillum</taxon>
    </lineage>
</organism>
<keyword evidence="1" id="KW-1133">Transmembrane helix</keyword>